<evidence type="ECO:0000256" key="4">
    <source>
        <dbReference type="ARBA" id="ARBA00023034"/>
    </source>
</evidence>
<evidence type="ECO:0000256" key="5">
    <source>
        <dbReference type="ARBA" id="ARBA00023121"/>
    </source>
</evidence>
<organism evidence="8 9">
    <name type="scientific">Cyprinus carpio carpio</name>
    <dbReference type="NCBI Taxonomy" id="630221"/>
    <lineage>
        <taxon>Eukaryota</taxon>
        <taxon>Metazoa</taxon>
        <taxon>Chordata</taxon>
        <taxon>Craniata</taxon>
        <taxon>Vertebrata</taxon>
        <taxon>Euteleostomi</taxon>
        <taxon>Actinopterygii</taxon>
        <taxon>Neopterygii</taxon>
        <taxon>Teleostei</taxon>
        <taxon>Ostariophysi</taxon>
        <taxon>Cypriniformes</taxon>
        <taxon>Cyprinidae</taxon>
        <taxon>Cyprininae</taxon>
        <taxon>Cyprinus</taxon>
    </lineage>
</organism>
<dbReference type="PANTHER" id="PTHR12704">
    <property type="entry name" value="TRANS-GOLGI PROTEIN GMX33"/>
    <property type="match status" value="1"/>
</dbReference>
<proteinExistence type="inferred from homology"/>
<comment type="subcellular location">
    <subcellularLocation>
        <location evidence="1">Golgi apparatus</location>
        <location evidence="1">Golgi stack membrane</location>
        <topology evidence="1">Peripheral membrane protein</topology>
        <orientation evidence="1">Cytoplasmic side</orientation>
    </subcellularLocation>
    <subcellularLocation>
        <location evidence="2">Golgi apparatus</location>
        <location evidence="2">trans-Golgi network membrane</location>
        <topology evidence="2">Peripheral membrane protein</topology>
        <orientation evidence="2">Cytoplasmic side</orientation>
    </subcellularLocation>
</comment>
<dbReference type="GeneTree" id="ENSGT00390000007153"/>
<evidence type="ECO:0000256" key="3">
    <source>
        <dbReference type="ARBA" id="ARBA00007284"/>
    </source>
</evidence>
<dbReference type="GO" id="GO:0005802">
    <property type="term" value="C:trans-Golgi network"/>
    <property type="evidence" value="ECO:0007669"/>
    <property type="project" value="TreeGrafter"/>
</dbReference>
<dbReference type="Ensembl" id="ENSCCRT00000196010.1">
    <property type="protein sequence ID" value="ENSCCRP00000160054.1"/>
    <property type="gene ID" value="ENSCCRG00000053701.1"/>
</dbReference>
<name>A0A9J8BQ04_CYPCA</name>
<evidence type="ECO:0000256" key="6">
    <source>
        <dbReference type="ARBA" id="ARBA00023136"/>
    </source>
</evidence>
<dbReference type="GO" id="GO:0000139">
    <property type="term" value="C:Golgi membrane"/>
    <property type="evidence" value="ECO:0007669"/>
    <property type="project" value="GOC"/>
</dbReference>
<protein>
    <submittedName>
        <fullName evidence="8">Golgi phosphoprotein 3-like</fullName>
    </submittedName>
</protein>
<dbReference type="GO" id="GO:0006890">
    <property type="term" value="P:retrograde vesicle-mediated transport, Golgi to endoplasmic reticulum"/>
    <property type="evidence" value="ECO:0007669"/>
    <property type="project" value="TreeGrafter"/>
</dbReference>
<keyword evidence="9" id="KW-1185">Reference proteome</keyword>
<feature type="region of interest" description="Disordered" evidence="7">
    <location>
        <begin position="43"/>
        <end position="90"/>
    </location>
</feature>
<dbReference type="PANTHER" id="PTHR12704:SF3">
    <property type="entry name" value="GOLGI PHOSPHOPROTEIN 3"/>
    <property type="match status" value="1"/>
</dbReference>
<dbReference type="Pfam" id="PF05719">
    <property type="entry name" value="GPP34"/>
    <property type="match status" value="1"/>
</dbReference>
<dbReference type="GO" id="GO:0005829">
    <property type="term" value="C:cytosol"/>
    <property type="evidence" value="ECO:0007669"/>
    <property type="project" value="TreeGrafter"/>
</dbReference>
<sequence>MIPATQTLEIKPVLRQQQRVFDAAGAIIGDLLQQYSLNTKMANDASDQGGMTTLTKRNRRSEAPAERWSNAEEKEEKTDGTDEEQDTDSKSLRLTLMEEILLLGLKDKEGYTSFWNDSISSGLRGCILVELALRGRIQLEPQSSRKRKLLDRKVLVKSSAPTGDVLLDEALKHIKNTEPPEDAASWIELLTGETWNPLKLHFQMRNVRERLAKSLVEKGVLSTEKQNFLLFDMTTHPLTDSSEKQRLVQRLQDGLLERWTNDWRRMSRRMLALILLAHAADVLESALSSLSDERYDTASSRSRSLLEADPDLESAKVTTPAEEMIWTVLAAFNRS</sequence>
<dbReference type="GO" id="GO:0007030">
    <property type="term" value="P:Golgi organization"/>
    <property type="evidence" value="ECO:0007669"/>
    <property type="project" value="TreeGrafter"/>
</dbReference>
<keyword evidence="5" id="KW-0446">Lipid-binding</keyword>
<evidence type="ECO:0000313" key="9">
    <source>
        <dbReference type="Proteomes" id="UP001108240"/>
    </source>
</evidence>
<dbReference type="GO" id="GO:0043001">
    <property type="term" value="P:Golgi to plasma membrane protein transport"/>
    <property type="evidence" value="ECO:0007669"/>
    <property type="project" value="TreeGrafter"/>
</dbReference>
<dbReference type="FunFam" id="1.10.3630.10:FF:000004">
    <property type="entry name" value="Probable VPS74-protein involved in protein-vacuolar targeting"/>
    <property type="match status" value="1"/>
</dbReference>
<dbReference type="AlphaFoldDB" id="A0A9J8BQ04"/>
<dbReference type="GO" id="GO:0048194">
    <property type="term" value="P:Golgi vesicle budding"/>
    <property type="evidence" value="ECO:0007669"/>
    <property type="project" value="TreeGrafter"/>
</dbReference>
<feature type="compositionally biased region" description="Basic and acidic residues" evidence="7">
    <location>
        <begin position="60"/>
        <end position="80"/>
    </location>
</feature>
<reference evidence="8" key="2">
    <citation type="submission" date="2025-09" db="UniProtKB">
        <authorList>
            <consortium name="Ensembl"/>
        </authorList>
    </citation>
    <scope>IDENTIFICATION</scope>
</reference>
<accession>A0A9J8BQ04</accession>
<keyword evidence="6" id="KW-0472">Membrane</keyword>
<evidence type="ECO:0000256" key="7">
    <source>
        <dbReference type="SAM" id="MobiDB-lite"/>
    </source>
</evidence>
<dbReference type="GO" id="GO:0032580">
    <property type="term" value="C:Golgi cisterna membrane"/>
    <property type="evidence" value="ECO:0007669"/>
    <property type="project" value="UniProtKB-SubCell"/>
</dbReference>
<dbReference type="InterPro" id="IPR038261">
    <property type="entry name" value="GPP34-like_sf"/>
</dbReference>
<dbReference type="GO" id="GO:0070273">
    <property type="term" value="F:phosphatidylinositol-4-phosphate binding"/>
    <property type="evidence" value="ECO:0007669"/>
    <property type="project" value="InterPro"/>
</dbReference>
<evidence type="ECO:0000256" key="1">
    <source>
        <dbReference type="ARBA" id="ARBA00004344"/>
    </source>
</evidence>
<dbReference type="InterPro" id="IPR008628">
    <property type="entry name" value="GPP34-like"/>
</dbReference>
<feature type="compositionally biased region" description="Polar residues" evidence="7">
    <location>
        <begin position="43"/>
        <end position="55"/>
    </location>
</feature>
<comment type="similarity">
    <text evidence="3">Belongs to the GOLPH3/VPS74 family.</text>
</comment>
<keyword evidence="4" id="KW-0333">Golgi apparatus</keyword>
<dbReference type="Gene3D" id="1.10.3630.10">
    <property type="entry name" value="yeast vps74-n-term truncation variant domain like"/>
    <property type="match status" value="1"/>
</dbReference>
<evidence type="ECO:0000313" key="8">
    <source>
        <dbReference type="Ensembl" id="ENSCCRP00000160054.1"/>
    </source>
</evidence>
<evidence type="ECO:0000256" key="2">
    <source>
        <dbReference type="ARBA" id="ARBA00004546"/>
    </source>
</evidence>
<reference evidence="8" key="1">
    <citation type="submission" date="2025-08" db="UniProtKB">
        <authorList>
            <consortium name="Ensembl"/>
        </authorList>
    </citation>
    <scope>IDENTIFICATION</scope>
</reference>
<dbReference type="Proteomes" id="UP001108240">
    <property type="component" value="Unplaced"/>
</dbReference>